<evidence type="ECO:0008006" key="3">
    <source>
        <dbReference type="Google" id="ProtNLM"/>
    </source>
</evidence>
<organism evidence="1 2">
    <name type="scientific">Parafrankia soli</name>
    <dbReference type="NCBI Taxonomy" id="2599596"/>
    <lineage>
        <taxon>Bacteria</taxon>
        <taxon>Bacillati</taxon>
        <taxon>Actinomycetota</taxon>
        <taxon>Actinomycetes</taxon>
        <taxon>Frankiales</taxon>
        <taxon>Frankiaceae</taxon>
        <taxon>Parafrankia</taxon>
    </lineage>
</organism>
<protein>
    <recommendedName>
        <fullName evidence="3">C2H2-type domain-containing protein</fullName>
    </recommendedName>
</protein>
<evidence type="ECO:0000313" key="2">
    <source>
        <dbReference type="Proteomes" id="UP000179769"/>
    </source>
</evidence>
<proteinExistence type="predicted"/>
<gene>
    <name evidence="1" type="ORF">BBK14_07915</name>
</gene>
<name>A0A1S1PIS3_9ACTN</name>
<dbReference type="AlphaFoldDB" id="A0A1S1PIS3"/>
<dbReference type="RefSeq" id="WP_071066541.1">
    <property type="nucleotide sequence ID" value="NZ_MAXA01000257.1"/>
</dbReference>
<dbReference type="EMBL" id="MAXA01000257">
    <property type="protein sequence ID" value="OHV21196.1"/>
    <property type="molecule type" value="Genomic_DNA"/>
</dbReference>
<comment type="caution">
    <text evidence="1">The sequence shown here is derived from an EMBL/GenBank/DDBJ whole genome shotgun (WGS) entry which is preliminary data.</text>
</comment>
<sequence>MGLRNAIRRAAAGSYEAPSSRTHCEACGREYTKNDPMVHARATAPGEITQARIHRSHLSDLRSRYYEGPRPA</sequence>
<accession>A0A1S1PIS3</accession>
<dbReference type="Proteomes" id="UP000179769">
    <property type="component" value="Unassembled WGS sequence"/>
</dbReference>
<evidence type="ECO:0000313" key="1">
    <source>
        <dbReference type="EMBL" id="OHV21196.1"/>
    </source>
</evidence>
<keyword evidence="2" id="KW-1185">Reference proteome</keyword>
<reference evidence="2" key="1">
    <citation type="submission" date="2016-07" db="EMBL/GenBank/DDBJ databases">
        <title>Frankia sp. NRRL B-16219 Genome sequencing.</title>
        <authorList>
            <person name="Ghodhbane-Gtari F."/>
            <person name="Swanson E."/>
            <person name="Gueddou A."/>
            <person name="Louati M."/>
            <person name="Nouioui I."/>
            <person name="Hezbri K."/>
            <person name="Abebe-Akele F."/>
            <person name="Simpson S."/>
            <person name="Morris K."/>
            <person name="Thomas K."/>
            <person name="Gtari M."/>
            <person name="Tisa L.S."/>
        </authorList>
    </citation>
    <scope>NUCLEOTIDE SEQUENCE [LARGE SCALE GENOMIC DNA]</scope>
    <source>
        <strain evidence="2">NRRL B-16219</strain>
    </source>
</reference>